<dbReference type="EMBL" id="LGUP01000108">
    <property type="protein sequence ID" value="KOG28991.1"/>
    <property type="molecule type" value="Genomic_DNA"/>
</dbReference>
<protein>
    <submittedName>
        <fullName evidence="1">Uncharacterized protein</fullName>
    </submittedName>
</protein>
<dbReference type="Proteomes" id="UP000037023">
    <property type="component" value="Unassembled WGS sequence"/>
</dbReference>
<sequence>MLLPERFEGRLLLSEDLLQPRQAVKGPTFPQRLDRRGELRPQPLALPCPLRKTLFVSGISSAR</sequence>
<organism evidence="1 2">
    <name type="scientific">Streptomyces viridochromogenes</name>
    <dbReference type="NCBI Taxonomy" id="1938"/>
    <lineage>
        <taxon>Bacteria</taxon>
        <taxon>Bacillati</taxon>
        <taxon>Actinomycetota</taxon>
        <taxon>Actinomycetes</taxon>
        <taxon>Kitasatosporales</taxon>
        <taxon>Streptomycetaceae</taxon>
        <taxon>Streptomyces</taxon>
    </lineage>
</organism>
<dbReference type="AlphaFoldDB" id="A0A0L8KSQ8"/>
<evidence type="ECO:0000313" key="1">
    <source>
        <dbReference type="EMBL" id="KOG28991.1"/>
    </source>
</evidence>
<gene>
    <name evidence="1" type="ORF">ADK34_13440</name>
</gene>
<accession>A0A0L8KSQ8</accession>
<name>A0A0L8KSQ8_STRVR</name>
<proteinExistence type="predicted"/>
<comment type="caution">
    <text evidence="1">The sequence shown here is derived from an EMBL/GenBank/DDBJ whole genome shotgun (WGS) entry which is preliminary data.</text>
</comment>
<evidence type="ECO:0000313" key="2">
    <source>
        <dbReference type="Proteomes" id="UP000037023"/>
    </source>
</evidence>
<reference evidence="1 2" key="1">
    <citation type="submission" date="2015-06" db="EMBL/GenBank/DDBJ databases">
        <authorList>
            <person name="Hoefler B.C."/>
            <person name="Straight P.D."/>
        </authorList>
    </citation>
    <scope>NUCLEOTIDE SEQUENCE [LARGE SCALE GENOMIC DNA]</scope>
    <source>
        <strain evidence="1 2">NRRL 3427</strain>
    </source>
</reference>